<dbReference type="EMBL" id="RXIF01000004">
    <property type="protein sequence ID" value="RZN64858.1"/>
    <property type="molecule type" value="Genomic_DNA"/>
</dbReference>
<evidence type="ECO:0000313" key="11">
    <source>
        <dbReference type="Proteomes" id="UP000317158"/>
    </source>
</evidence>
<dbReference type="HAMAP" id="MF_00002">
    <property type="entry name" value="Asp_carb_tr_reg"/>
    <property type="match status" value="1"/>
</dbReference>
<dbReference type="Proteomes" id="UP000317158">
    <property type="component" value="Unassembled WGS sequence"/>
</dbReference>
<evidence type="ECO:0000259" key="8">
    <source>
        <dbReference type="Pfam" id="PF01948"/>
    </source>
</evidence>
<keyword evidence="5 7" id="KW-0862">Zinc</keyword>
<proteinExistence type="inferred from homology"/>
<dbReference type="Gene3D" id="2.30.30.20">
    <property type="entry name" value="Aspartate carbamoyltransferase regulatory subunit, C-terminal domain"/>
    <property type="match status" value="1"/>
</dbReference>
<gene>
    <name evidence="7" type="primary">pyrI</name>
    <name evidence="10" type="ORF">EF806_02075</name>
</gene>
<dbReference type="GO" id="GO:0016740">
    <property type="term" value="F:transferase activity"/>
    <property type="evidence" value="ECO:0007669"/>
    <property type="project" value="UniProtKB-KW"/>
</dbReference>
<evidence type="ECO:0000256" key="7">
    <source>
        <dbReference type="HAMAP-Rule" id="MF_00002"/>
    </source>
</evidence>
<dbReference type="InterPro" id="IPR020542">
    <property type="entry name" value="Asp_carbamoyltrfase_reg_C"/>
</dbReference>
<dbReference type="PANTHER" id="PTHR35805:SF1">
    <property type="entry name" value="ASPARTATE CARBAMOYLTRANSFERASE REGULATORY CHAIN"/>
    <property type="match status" value="1"/>
</dbReference>
<accession>A0A520KSF4</accession>
<evidence type="ECO:0000256" key="1">
    <source>
        <dbReference type="ARBA" id="ARBA00002565"/>
    </source>
</evidence>
<evidence type="ECO:0000256" key="4">
    <source>
        <dbReference type="ARBA" id="ARBA00022723"/>
    </source>
</evidence>
<feature type="domain" description="Aspartate carbamoyltransferase regulatory subunit C-terminal" evidence="9">
    <location>
        <begin position="99"/>
        <end position="141"/>
    </location>
</feature>
<dbReference type="Pfam" id="PF02748">
    <property type="entry name" value="PyrI_C"/>
    <property type="match status" value="1"/>
</dbReference>
<comment type="caution">
    <text evidence="10">The sequence shown here is derived from an EMBL/GenBank/DDBJ whole genome shotgun (WGS) entry which is preliminary data.</text>
</comment>
<keyword evidence="6 7" id="KW-0665">Pyrimidine biosynthesis</keyword>
<dbReference type="GO" id="GO:0006221">
    <property type="term" value="P:pyrimidine nucleotide biosynthetic process"/>
    <property type="evidence" value="ECO:0007669"/>
    <property type="project" value="UniProtKB-UniRule"/>
</dbReference>
<dbReference type="InterPro" id="IPR036792">
    <property type="entry name" value="Asp_carbatrfase_reg_C_sf"/>
</dbReference>
<feature type="binding site" evidence="7">
    <location>
        <position position="133"/>
    </location>
    <ligand>
        <name>Zn(2+)</name>
        <dbReference type="ChEBI" id="CHEBI:29105"/>
    </ligand>
</feature>
<dbReference type="SUPFAM" id="SSF54893">
    <property type="entry name" value="Aspartate carbamoyltransferase, Regulatory-chain, N-terminal domain"/>
    <property type="match status" value="1"/>
</dbReference>
<feature type="binding site" evidence="7">
    <location>
        <position position="110"/>
    </location>
    <ligand>
        <name>Zn(2+)</name>
        <dbReference type="ChEBI" id="CHEBI:29105"/>
    </ligand>
</feature>
<feature type="binding site" evidence="7">
    <location>
        <position position="105"/>
    </location>
    <ligand>
        <name>Zn(2+)</name>
        <dbReference type="ChEBI" id="CHEBI:29105"/>
    </ligand>
</feature>
<organism evidence="10 11">
    <name type="scientific">Methanoliparum thermophilum</name>
    <dbReference type="NCBI Taxonomy" id="2491083"/>
    <lineage>
        <taxon>Archaea</taxon>
        <taxon>Methanobacteriati</taxon>
        <taxon>Methanobacteriota</taxon>
        <taxon>Candidatus Methanoliparia</taxon>
        <taxon>Candidatus Methanoliparales</taxon>
        <taxon>Candidatus Methanoliparaceae</taxon>
        <taxon>Candidatus Methanoliparum</taxon>
    </lineage>
</organism>
<dbReference type="InterPro" id="IPR020545">
    <property type="entry name" value="Asp_carbamoyltransf_reg_N"/>
</dbReference>
<dbReference type="Pfam" id="PF01948">
    <property type="entry name" value="PyrI"/>
    <property type="match status" value="1"/>
</dbReference>
<dbReference type="GO" id="GO:0046872">
    <property type="term" value="F:metal ion binding"/>
    <property type="evidence" value="ECO:0007669"/>
    <property type="project" value="UniProtKB-KW"/>
</dbReference>
<comment type="subunit">
    <text evidence="7">Contains catalytic and regulatory chains.</text>
</comment>
<feature type="binding site" evidence="7">
    <location>
        <position position="136"/>
    </location>
    <ligand>
        <name>Zn(2+)</name>
        <dbReference type="ChEBI" id="CHEBI:29105"/>
    </ligand>
</feature>
<dbReference type="Gene3D" id="3.30.70.140">
    <property type="entry name" value="Aspartate carbamoyltransferase regulatory subunit, N-terminal domain"/>
    <property type="match status" value="1"/>
</dbReference>
<dbReference type="PANTHER" id="PTHR35805">
    <property type="entry name" value="ASPARTATE CARBAMOYLTRANSFERASE REGULATORY CHAIN"/>
    <property type="match status" value="1"/>
</dbReference>
<evidence type="ECO:0000259" key="9">
    <source>
        <dbReference type="Pfam" id="PF02748"/>
    </source>
</evidence>
<feature type="domain" description="Aspartate carbamoyltransferase regulatory subunit N-terminal" evidence="8">
    <location>
        <begin position="2"/>
        <end position="94"/>
    </location>
</feature>
<sequence length="146" mass="16785">MLRIESIKDGTVIDHITAGQALNVLKILHITPYSKETVSMVMNVSSKKIKRKDIVKIENRMLKKEELNKIALIATNATINIVKDNKIVEKYKVKIPDVVRGIIKCKNRNCITNLEEIETKFKLESKDPLILKCAYCEMRLDTIEFL</sequence>
<dbReference type="AlphaFoldDB" id="A0A520KSF4"/>
<protein>
    <recommendedName>
        <fullName evidence="3 7">Aspartate carbamoyltransferase regulatory chain</fullName>
    </recommendedName>
</protein>
<dbReference type="NCBIfam" id="TIGR00240">
    <property type="entry name" value="ATCase_reg"/>
    <property type="match status" value="1"/>
</dbReference>
<dbReference type="GO" id="GO:0006207">
    <property type="term" value="P:'de novo' pyrimidine nucleobase biosynthetic process"/>
    <property type="evidence" value="ECO:0007669"/>
    <property type="project" value="InterPro"/>
</dbReference>
<comment type="similarity">
    <text evidence="2 7">Belongs to the PyrI family.</text>
</comment>
<dbReference type="InterPro" id="IPR002801">
    <property type="entry name" value="Asp_carbamoylTrfase_reg"/>
</dbReference>
<evidence type="ECO:0000256" key="2">
    <source>
        <dbReference type="ARBA" id="ARBA00010498"/>
    </source>
</evidence>
<evidence type="ECO:0000256" key="6">
    <source>
        <dbReference type="ARBA" id="ARBA00022975"/>
    </source>
</evidence>
<dbReference type="GO" id="GO:0009347">
    <property type="term" value="C:aspartate carbamoyltransferase complex"/>
    <property type="evidence" value="ECO:0007669"/>
    <property type="project" value="InterPro"/>
</dbReference>
<name>A0A520KSF4_METT2</name>
<keyword evidence="10" id="KW-0808">Transferase</keyword>
<dbReference type="InterPro" id="IPR036793">
    <property type="entry name" value="Asp_carbatrfase_reg_N_sf"/>
</dbReference>
<dbReference type="SUPFAM" id="SSF57825">
    <property type="entry name" value="Aspartate carbamoyltransferase, Regulatory-chain, C-terminal domain"/>
    <property type="match status" value="1"/>
</dbReference>
<evidence type="ECO:0000313" key="10">
    <source>
        <dbReference type="EMBL" id="RZN64858.1"/>
    </source>
</evidence>
<reference evidence="10 11" key="1">
    <citation type="journal article" date="2019" name="Nat. Microbiol.">
        <title>Wide diversity of methane and short-chain alkane metabolisms in uncultured archaea.</title>
        <authorList>
            <person name="Borrel G."/>
            <person name="Adam P.S."/>
            <person name="McKay L.J."/>
            <person name="Chen L.X."/>
            <person name="Sierra-Garcia I.N."/>
            <person name="Sieber C.M."/>
            <person name="Letourneur Q."/>
            <person name="Ghozlane A."/>
            <person name="Andersen G.L."/>
            <person name="Li W.J."/>
            <person name="Hallam S.J."/>
            <person name="Muyzer G."/>
            <person name="de Oliveira V.M."/>
            <person name="Inskeep W.P."/>
            <person name="Banfield J.F."/>
            <person name="Gribaldo S."/>
        </authorList>
    </citation>
    <scope>NUCLEOTIDE SEQUENCE [LARGE SCALE GENOMIC DNA]</scope>
    <source>
        <strain evidence="10">NM1a</strain>
    </source>
</reference>
<keyword evidence="4 7" id="KW-0479">Metal-binding</keyword>
<comment type="cofactor">
    <cofactor evidence="7">
        <name>Zn(2+)</name>
        <dbReference type="ChEBI" id="CHEBI:29105"/>
    </cofactor>
    <text evidence="7">Binds 1 zinc ion per subunit.</text>
</comment>
<evidence type="ECO:0000256" key="5">
    <source>
        <dbReference type="ARBA" id="ARBA00022833"/>
    </source>
</evidence>
<comment type="function">
    <text evidence="1 7">Involved in allosteric regulation of aspartate carbamoyltransferase.</text>
</comment>
<evidence type="ECO:0000256" key="3">
    <source>
        <dbReference type="ARBA" id="ARBA00021764"/>
    </source>
</evidence>